<evidence type="ECO:0008006" key="7">
    <source>
        <dbReference type="Google" id="ProtNLM"/>
    </source>
</evidence>
<dbReference type="Proteomes" id="UP000789595">
    <property type="component" value="Unassembled WGS sequence"/>
</dbReference>
<feature type="region of interest" description="Disordered" evidence="4">
    <location>
        <begin position="41"/>
        <end position="86"/>
    </location>
</feature>
<accession>A0A8J2SF64</accession>
<keyword evidence="3" id="KW-0067">ATP-binding</keyword>
<dbReference type="GO" id="GO:0015631">
    <property type="term" value="F:tubulin binding"/>
    <property type="evidence" value="ECO:0007669"/>
    <property type="project" value="TreeGrafter"/>
</dbReference>
<evidence type="ECO:0000256" key="1">
    <source>
        <dbReference type="ARBA" id="ARBA00022598"/>
    </source>
</evidence>
<protein>
    <recommendedName>
        <fullName evidence="7">Tubulin--tyrosine ligase-like protein 9</fullName>
    </recommendedName>
</protein>
<dbReference type="OrthoDB" id="202825at2759"/>
<dbReference type="Gene3D" id="3.30.470.20">
    <property type="entry name" value="ATP-grasp fold, B domain"/>
    <property type="match status" value="1"/>
</dbReference>
<feature type="compositionally biased region" description="Basic residues" evidence="4">
    <location>
        <begin position="52"/>
        <end position="73"/>
    </location>
</feature>
<evidence type="ECO:0000313" key="5">
    <source>
        <dbReference type="EMBL" id="CAH0364577.1"/>
    </source>
</evidence>
<sequence length="640" mass="73141">MPRHMNRRKRRGVSTRCVSALALALVLAWVFMITHLLSQEPTPAPTPEKPHTHTGRKNHTKKHHRRHKKKKRTPAPTASPTNELKAAHCWPFNRQGRYVKNTIQKPVNKWRRFRVGPRKDLENFVAPMLKKLGLLQTKYMDWNVYVGLQFKPDYEKNYLVAPEGALITSIPGLKEVFGDKEAFARLWSNCAQQVASLPITDGEKQKICSFTRPAINAVHKMTDVGPQLAVEGGAQAFFDIVDTPSAWIVKPQRRYLSLGMHLAVLRESDAASLDTLASWLSKEVPVEEKLPHYRTKQPGEFTLQQYVARPARLDKRKFDLRVWVLITSLEPLTVFMLDVAFPKISVVDYTAWDFPANASTVNEKCMHVQLMAAEVCVKKINARHMYPYQYPGVTRPDVHGKVGGRSFFENLRLDDNDLLGGEEAWREWQERLWPELEALIMRPLLLAKPALHKHEARIYGEFDGDLSRKYHRVALVSPDVIYDADAKTWTLEEINTNGLFQLGVDDGGSSFHVDEGYTEAWLQMSGVDEFPNSHKYQKILEERLNDFCESEGCTEWEKSVLMRSAHATAHVNSGWYRVWPPYDCGQECGPRSTLEKDAGLRALHERTASPLAKKHWTFLRKLDRTAGLLGGDGEYPNYVV</sequence>
<evidence type="ECO:0000256" key="3">
    <source>
        <dbReference type="ARBA" id="ARBA00022840"/>
    </source>
</evidence>
<dbReference type="GO" id="GO:0070740">
    <property type="term" value="F:tubulin-glutamic acid ligase activity"/>
    <property type="evidence" value="ECO:0007669"/>
    <property type="project" value="TreeGrafter"/>
</dbReference>
<gene>
    <name evidence="5" type="ORF">PECAL_1P09470</name>
</gene>
<dbReference type="AlphaFoldDB" id="A0A8J2SF64"/>
<evidence type="ECO:0000256" key="2">
    <source>
        <dbReference type="ARBA" id="ARBA00022741"/>
    </source>
</evidence>
<organism evidence="5 6">
    <name type="scientific">Pelagomonas calceolata</name>
    <dbReference type="NCBI Taxonomy" id="35677"/>
    <lineage>
        <taxon>Eukaryota</taxon>
        <taxon>Sar</taxon>
        <taxon>Stramenopiles</taxon>
        <taxon>Ochrophyta</taxon>
        <taxon>Pelagophyceae</taxon>
        <taxon>Pelagomonadales</taxon>
        <taxon>Pelagomonadaceae</taxon>
        <taxon>Pelagomonas</taxon>
    </lineage>
</organism>
<comment type="caution">
    <text evidence="5">The sequence shown here is derived from an EMBL/GenBank/DDBJ whole genome shotgun (WGS) entry which is preliminary data.</text>
</comment>
<dbReference type="EMBL" id="CAKKNE010000001">
    <property type="protein sequence ID" value="CAH0364577.1"/>
    <property type="molecule type" value="Genomic_DNA"/>
</dbReference>
<reference evidence="5" key="1">
    <citation type="submission" date="2021-11" db="EMBL/GenBank/DDBJ databases">
        <authorList>
            <consortium name="Genoscope - CEA"/>
            <person name="William W."/>
        </authorList>
    </citation>
    <scope>NUCLEOTIDE SEQUENCE</scope>
</reference>
<dbReference type="InterPro" id="IPR004344">
    <property type="entry name" value="TTL/TTLL_fam"/>
</dbReference>
<keyword evidence="6" id="KW-1185">Reference proteome</keyword>
<dbReference type="GO" id="GO:0005524">
    <property type="term" value="F:ATP binding"/>
    <property type="evidence" value="ECO:0007669"/>
    <property type="project" value="UniProtKB-KW"/>
</dbReference>
<evidence type="ECO:0000256" key="4">
    <source>
        <dbReference type="SAM" id="MobiDB-lite"/>
    </source>
</evidence>
<evidence type="ECO:0000313" key="6">
    <source>
        <dbReference type="Proteomes" id="UP000789595"/>
    </source>
</evidence>
<keyword evidence="2" id="KW-0547">Nucleotide-binding</keyword>
<dbReference type="GO" id="GO:0000226">
    <property type="term" value="P:microtubule cytoskeleton organization"/>
    <property type="evidence" value="ECO:0007669"/>
    <property type="project" value="TreeGrafter"/>
</dbReference>
<proteinExistence type="predicted"/>
<name>A0A8J2SF64_9STRA</name>
<keyword evidence="1" id="KW-0436">Ligase</keyword>
<dbReference type="Pfam" id="PF03133">
    <property type="entry name" value="TTL"/>
    <property type="match status" value="1"/>
</dbReference>
<dbReference type="PANTHER" id="PTHR12241">
    <property type="entry name" value="TUBULIN POLYGLUTAMYLASE"/>
    <property type="match status" value="1"/>
</dbReference>
<dbReference type="GO" id="GO:0036064">
    <property type="term" value="C:ciliary basal body"/>
    <property type="evidence" value="ECO:0007669"/>
    <property type="project" value="TreeGrafter"/>
</dbReference>